<name>A0AB33K7U6_9ACTN</name>
<organism evidence="1">
    <name type="scientific">Kitasatospora sp. CMC57</name>
    <dbReference type="NCBI Taxonomy" id="3231513"/>
    <lineage>
        <taxon>Bacteria</taxon>
        <taxon>Bacillati</taxon>
        <taxon>Actinomycetota</taxon>
        <taxon>Actinomycetes</taxon>
        <taxon>Kitasatosporales</taxon>
        <taxon>Streptomycetaceae</taxon>
        <taxon>Kitasatospora</taxon>
    </lineage>
</organism>
<accession>A0AB33K7U6</accession>
<gene>
    <name evidence="1" type="ORF">KCMC57_63290</name>
</gene>
<protein>
    <submittedName>
        <fullName evidence="1">Uncharacterized protein</fullName>
    </submittedName>
</protein>
<dbReference type="EMBL" id="AP035881">
    <property type="protein sequence ID" value="BFP49961.1"/>
    <property type="molecule type" value="Genomic_DNA"/>
</dbReference>
<sequence>MVYDTTKYGPYCLDPWCENLDPEFLPDHMCGCWILTPAERAAAERRYREAQAVGGEVGASSSG</sequence>
<dbReference type="RefSeq" id="WP_407991993.1">
    <property type="nucleotide sequence ID" value="NZ_AP035881.2"/>
</dbReference>
<dbReference type="AlphaFoldDB" id="A0AB33K7U6"/>
<evidence type="ECO:0000313" key="1">
    <source>
        <dbReference type="EMBL" id="BFP49961.1"/>
    </source>
</evidence>
<proteinExistence type="predicted"/>
<reference evidence="1" key="1">
    <citation type="submission" date="2024-07" db="EMBL/GenBank/DDBJ databases">
        <title>Complete genome sequences of cellulolytic bacteria, Kitasatospora sp. CMC57 and Streptomyces sp. CMC78, isolated from Japanese agricultural soil.</title>
        <authorList>
            <person name="Hashimoto T."/>
            <person name="Ito M."/>
            <person name="Iwamoto M."/>
            <person name="Fukahori D."/>
            <person name="Shoda T."/>
            <person name="Sakoda M."/>
            <person name="Morohoshi T."/>
            <person name="Mitsuboshi M."/>
            <person name="Nishizawa T."/>
        </authorList>
    </citation>
    <scope>NUCLEOTIDE SEQUENCE</scope>
    <source>
        <strain evidence="1">CMC57</strain>
    </source>
</reference>